<proteinExistence type="predicted"/>
<sequence length="176" mass="19259">MRGKFLAMKRLLFLIVVFCLMGTSSLFAQKERFKALFIFNFTKNIEWPAASRGNQFVIVVIGNSELIAELETIAQTQRVGNMPIKVVDYTSLDNLNGCHLVYLSPSKSGMLSSLLTNVNGKHTLVVSDGKNLAAKGSGISFVQDGDKLKFEVSRKNIEKQGLKSSSALANLGIVVD</sequence>
<name>A0A2W7NRH7_9BACT</name>
<gene>
    <name evidence="1" type="ORF">LX69_00871</name>
</gene>
<evidence type="ECO:0000313" key="2">
    <source>
        <dbReference type="Proteomes" id="UP000249239"/>
    </source>
</evidence>
<dbReference type="EMBL" id="QKZK01000005">
    <property type="protein sequence ID" value="PZX19204.1"/>
    <property type="molecule type" value="Genomic_DNA"/>
</dbReference>
<accession>A0A2W7NRH7</accession>
<evidence type="ECO:0000313" key="1">
    <source>
        <dbReference type="EMBL" id="PZX19204.1"/>
    </source>
</evidence>
<keyword evidence="2" id="KW-1185">Reference proteome</keyword>
<protein>
    <submittedName>
        <fullName evidence="1">Uncharacterized protein DUF4154</fullName>
    </submittedName>
</protein>
<dbReference type="Pfam" id="PF13689">
    <property type="entry name" value="DUF4154"/>
    <property type="match status" value="1"/>
</dbReference>
<dbReference type="Proteomes" id="UP000249239">
    <property type="component" value="Unassembled WGS sequence"/>
</dbReference>
<reference evidence="1 2" key="1">
    <citation type="submission" date="2018-06" db="EMBL/GenBank/DDBJ databases">
        <title>Genomic Encyclopedia of Archaeal and Bacterial Type Strains, Phase II (KMG-II): from individual species to whole genera.</title>
        <authorList>
            <person name="Goeker M."/>
        </authorList>
    </citation>
    <scope>NUCLEOTIDE SEQUENCE [LARGE SCALE GENOMIC DNA]</scope>
    <source>
        <strain evidence="1 2">DSM 6779</strain>
    </source>
</reference>
<comment type="caution">
    <text evidence="1">The sequence shown here is derived from an EMBL/GenBank/DDBJ whole genome shotgun (WGS) entry which is preliminary data.</text>
</comment>
<dbReference type="InterPro" id="IPR025293">
    <property type="entry name" value="YfiR/HmsC-like"/>
</dbReference>
<organism evidence="1 2">
    <name type="scientific">Breznakibacter xylanolyticus</name>
    <dbReference type="NCBI Taxonomy" id="990"/>
    <lineage>
        <taxon>Bacteria</taxon>
        <taxon>Pseudomonadati</taxon>
        <taxon>Bacteroidota</taxon>
        <taxon>Bacteroidia</taxon>
        <taxon>Marinilabiliales</taxon>
        <taxon>Marinilabiliaceae</taxon>
        <taxon>Breznakibacter</taxon>
    </lineage>
</organism>
<dbReference type="AlphaFoldDB" id="A0A2W7NRH7"/>